<organism evidence="12 13">
    <name type="scientific">Heracleum sosnowskyi</name>
    <dbReference type="NCBI Taxonomy" id="360622"/>
    <lineage>
        <taxon>Eukaryota</taxon>
        <taxon>Viridiplantae</taxon>
        <taxon>Streptophyta</taxon>
        <taxon>Embryophyta</taxon>
        <taxon>Tracheophyta</taxon>
        <taxon>Spermatophyta</taxon>
        <taxon>Magnoliopsida</taxon>
        <taxon>eudicotyledons</taxon>
        <taxon>Gunneridae</taxon>
        <taxon>Pentapetalae</taxon>
        <taxon>asterids</taxon>
        <taxon>campanulids</taxon>
        <taxon>Apiales</taxon>
        <taxon>Apiaceae</taxon>
        <taxon>Apioideae</taxon>
        <taxon>apioid superclade</taxon>
        <taxon>Tordylieae</taxon>
        <taxon>Tordyliinae</taxon>
        <taxon>Heracleum</taxon>
    </lineage>
</organism>
<keyword evidence="6" id="KW-0805">Transcription regulation</keyword>
<evidence type="ECO:0000259" key="10">
    <source>
        <dbReference type="PROSITE" id="PS50097"/>
    </source>
</evidence>
<evidence type="ECO:0000256" key="8">
    <source>
        <dbReference type="PROSITE-ProRule" id="PRU00042"/>
    </source>
</evidence>
<dbReference type="PANTHER" id="PTHR45988:SF92">
    <property type="entry name" value="C2H2 TYPE ZINC FINGER TRANSCRIPTION FACTOR FAMILY-RELATED"/>
    <property type="match status" value="1"/>
</dbReference>
<dbReference type="GO" id="GO:0005634">
    <property type="term" value="C:nucleus"/>
    <property type="evidence" value="ECO:0007669"/>
    <property type="project" value="TreeGrafter"/>
</dbReference>
<dbReference type="SUPFAM" id="SSF54695">
    <property type="entry name" value="POZ domain"/>
    <property type="match status" value="1"/>
</dbReference>
<dbReference type="AlphaFoldDB" id="A0AAD8MF14"/>
<dbReference type="Gene3D" id="3.30.710.10">
    <property type="entry name" value="Potassium Channel Kv1.1, Chain A"/>
    <property type="match status" value="1"/>
</dbReference>
<keyword evidence="4 8" id="KW-0863">Zinc-finger</keyword>
<keyword evidence="2" id="KW-0479">Metal-binding</keyword>
<evidence type="ECO:0000256" key="2">
    <source>
        <dbReference type="ARBA" id="ARBA00022723"/>
    </source>
</evidence>
<reference evidence="12" key="2">
    <citation type="submission" date="2023-05" db="EMBL/GenBank/DDBJ databases">
        <authorList>
            <person name="Schelkunov M.I."/>
        </authorList>
    </citation>
    <scope>NUCLEOTIDE SEQUENCE</scope>
    <source>
        <strain evidence="12">Hsosn_3</strain>
        <tissue evidence="12">Leaf</tissue>
    </source>
</reference>
<dbReference type="Gene3D" id="3.30.160.60">
    <property type="entry name" value="Classic Zinc Finger"/>
    <property type="match status" value="1"/>
</dbReference>
<evidence type="ECO:0000256" key="7">
    <source>
        <dbReference type="ARBA" id="ARBA00023163"/>
    </source>
</evidence>
<dbReference type="SUPFAM" id="SSF57667">
    <property type="entry name" value="beta-beta-alpha zinc fingers"/>
    <property type="match status" value="1"/>
</dbReference>
<proteinExistence type="predicted"/>
<evidence type="ECO:0000256" key="5">
    <source>
        <dbReference type="ARBA" id="ARBA00022833"/>
    </source>
</evidence>
<dbReference type="InterPro" id="IPR044653">
    <property type="entry name" value="AZF1/2/3-like"/>
</dbReference>
<dbReference type="InterPro" id="IPR000210">
    <property type="entry name" value="BTB/POZ_dom"/>
</dbReference>
<dbReference type="GO" id="GO:0003700">
    <property type="term" value="F:DNA-binding transcription factor activity"/>
    <property type="evidence" value="ECO:0007669"/>
    <property type="project" value="InterPro"/>
</dbReference>
<keyword evidence="7" id="KW-0804">Transcription</keyword>
<comment type="caution">
    <text evidence="12">The sequence shown here is derived from an EMBL/GenBank/DDBJ whole genome shotgun (WGS) entry which is preliminary data.</text>
</comment>
<keyword evidence="13" id="KW-1185">Reference proteome</keyword>
<feature type="region of interest" description="Disordered" evidence="9">
    <location>
        <begin position="42"/>
        <end position="65"/>
    </location>
</feature>
<accession>A0AAD8MF14</accession>
<reference evidence="12" key="1">
    <citation type="submission" date="2023-02" db="EMBL/GenBank/DDBJ databases">
        <title>Genome of toxic invasive species Heracleum sosnowskyi carries increased number of genes despite the absence of recent whole-genome duplications.</title>
        <authorList>
            <person name="Schelkunov M."/>
            <person name="Shtratnikova V."/>
            <person name="Makarenko M."/>
            <person name="Klepikova A."/>
            <person name="Omelchenko D."/>
            <person name="Novikova G."/>
            <person name="Obukhova E."/>
            <person name="Bogdanov V."/>
            <person name="Penin A."/>
            <person name="Logacheva M."/>
        </authorList>
    </citation>
    <scope>NUCLEOTIDE SEQUENCE</scope>
    <source>
        <strain evidence="12">Hsosn_3</strain>
        <tissue evidence="12">Leaf</tissue>
    </source>
</reference>
<dbReference type="EMBL" id="JAUIZM010000008">
    <property type="protein sequence ID" value="KAK1371086.1"/>
    <property type="molecule type" value="Genomic_DNA"/>
</dbReference>
<comment type="pathway">
    <text evidence="1">Protein modification; protein ubiquitination.</text>
</comment>
<dbReference type="GO" id="GO:0008270">
    <property type="term" value="F:zinc ion binding"/>
    <property type="evidence" value="ECO:0007669"/>
    <property type="project" value="UniProtKB-KW"/>
</dbReference>
<dbReference type="Pfam" id="PF13912">
    <property type="entry name" value="zf-C2H2_6"/>
    <property type="match status" value="2"/>
</dbReference>
<dbReference type="InterPro" id="IPR013087">
    <property type="entry name" value="Znf_C2H2_type"/>
</dbReference>
<dbReference type="PROSITE" id="PS00028">
    <property type="entry name" value="ZINC_FINGER_C2H2_1"/>
    <property type="match status" value="2"/>
</dbReference>
<dbReference type="Proteomes" id="UP001237642">
    <property type="component" value="Unassembled WGS sequence"/>
</dbReference>
<feature type="domain" description="C2H2-type" evidence="11">
    <location>
        <begin position="109"/>
        <end position="136"/>
    </location>
</feature>
<dbReference type="GO" id="GO:0000976">
    <property type="term" value="F:transcription cis-regulatory region binding"/>
    <property type="evidence" value="ECO:0007669"/>
    <property type="project" value="TreeGrafter"/>
</dbReference>
<evidence type="ECO:0000256" key="6">
    <source>
        <dbReference type="ARBA" id="ARBA00023015"/>
    </source>
</evidence>
<protein>
    <submittedName>
        <fullName evidence="12">Zinc finger protein ZAT10</fullName>
    </submittedName>
</protein>
<feature type="domain" description="BTB" evidence="10">
    <location>
        <begin position="255"/>
        <end position="323"/>
    </location>
</feature>
<keyword evidence="5" id="KW-0862">Zinc</keyword>
<evidence type="ECO:0000256" key="4">
    <source>
        <dbReference type="ARBA" id="ARBA00022771"/>
    </source>
</evidence>
<dbReference type="SMART" id="SM00355">
    <property type="entry name" value="ZnF_C2H2"/>
    <property type="match status" value="2"/>
</dbReference>
<sequence>MALEALNSATTATQPPLFNYKTLNTTTLTNNMINTTTTATLLPSSEPWMKKKRSKRPRSETPPSNEEEYLALCLIMLARGGAASPTPLNQYQPPQEDHQSLQNHEINTYKCSVCNKAFSSYQALGGHKASHRNKTLAPENNSSSSSSATLNLGLNPSGRSHVCAICHRSFPTGQALGGHKRRHYEANINATEASGSAATVVFSSSVPAGSSQRREFDFDLNLPATPEEEVLPLGVSVDFARRSQLSGMVATELASDVVISLGDVKFYLHKFPLLAKSARLQKLVPTVDEGNVDEVDIHDIPGGPSAFEICAKFCYGMSVTLNAYNVVAARCAAEYLEMHQSVETGNLVNKIDVSKACFRR</sequence>
<feature type="domain" description="C2H2-type" evidence="11">
    <location>
        <begin position="161"/>
        <end position="188"/>
    </location>
</feature>
<name>A0AAD8MF14_9APIA</name>
<dbReference type="PROSITE" id="PS50097">
    <property type="entry name" value="BTB"/>
    <property type="match status" value="1"/>
</dbReference>
<evidence type="ECO:0000256" key="1">
    <source>
        <dbReference type="ARBA" id="ARBA00004906"/>
    </source>
</evidence>
<keyword evidence="3" id="KW-0677">Repeat</keyword>
<feature type="region of interest" description="Disordered" evidence="9">
    <location>
        <begin position="129"/>
        <end position="151"/>
    </location>
</feature>
<dbReference type="Pfam" id="PF00651">
    <property type="entry name" value="BTB"/>
    <property type="match status" value="1"/>
</dbReference>
<evidence type="ECO:0000313" key="13">
    <source>
        <dbReference type="Proteomes" id="UP001237642"/>
    </source>
</evidence>
<dbReference type="PANTHER" id="PTHR45988">
    <property type="entry name" value="C2H2 TYPE ZINC FINGER TRANSCRIPTION FACTOR FAMILY-RELATED"/>
    <property type="match status" value="1"/>
</dbReference>
<evidence type="ECO:0000256" key="9">
    <source>
        <dbReference type="SAM" id="MobiDB-lite"/>
    </source>
</evidence>
<dbReference type="InterPro" id="IPR036236">
    <property type="entry name" value="Znf_C2H2_sf"/>
</dbReference>
<evidence type="ECO:0000313" key="12">
    <source>
        <dbReference type="EMBL" id="KAK1371086.1"/>
    </source>
</evidence>
<evidence type="ECO:0000259" key="11">
    <source>
        <dbReference type="PROSITE" id="PS50157"/>
    </source>
</evidence>
<dbReference type="PROSITE" id="PS50157">
    <property type="entry name" value="ZINC_FINGER_C2H2_2"/>
    <property type="match status" value="2"/>
</dbReference>
<gene>
    <name evidence="12" type="ORF">POM88_037178</name>
</gene>
<dbReference type="InterPro" id="IPR011333">
    <property type="entry name" value="SKP1/BTB/POZ_sf"/>
</dbReference>
<evidence type="ECO:0000256" key="3">
    <source>
        <dbReference type="ARBA" id="ARBA00022737"/>
    </source>
</evidence>